<dbReference type="AlphaFoldDB" id="A0AAD7XW82"/>
<organism evidence="1 2">
    <name type="scientific">Lichtheimia ornata</name>
    <dbReference type="NCBI Taxonomy" id="688661"/>
    <lineage>
        <taxon>Eukaryota</taxon>
        <taxon>Fungi</taxon>
        <taxon>Fungi incertae sedis</taxon>
        <taxon>Mucoromycota</taxon>
        <taxon>Mucoromycotina</taxon>
        <taxon>Mucoromycetes</taxon>
        <taxon>Mucorales</taxon>
        <taxon>Lichtheimiaceae</taxon>
        <taxon>Lichtheimia</taxon>
    </lineage>
</organism>
<dbReference type="GeneID" id="83219384"/>
<keyword evidence="2" id="KW-1185">Reference proteome</keyword>
<reference evidence="1 2" key="1">
    <citation type="submission" date="2023-03" db="EMBL/GenBank/DDBJ databases">
        <title>Genome sequence of Lichtheimia ornata CBS 291.66.</title>
        <authorList>
            <person name="Mohabir J.T."/>
            <person name="Shea T.P."/>
            <person name="Kurbessoian T."/>
            <person name="Berby B."/>
            <person name="Fontaine J."/>
            <person name="Livny J."/>
            <person name="Gnirke A."/>
            <person name="Stajich J.E."/>
            <person name="Cuomo C.A."/>
        </authorList>
    </citation>
    <scope>NUCLEOTIDE SEQUENCE [LARGE SCALE GENOMIC DNA]</scope>
    <source>
        <strain evidence="1">CBS 291.66</strain>
    </source>
</reference>
<name>A0AAD7XW82_9FUNG</name>
<sequence length="79" mass="8917">MECLYHITTVLAIDCGFPMHSNCKIPHIYMKTNQSMALSLCLCLSLVRAYTFINHFNQALHQSQSQSQSQTSKQVPLGD</sequence>
<dbReference type="EMBL" id="JARTCD010000107">
    <property type="protein sequence ID" value="KAJ8652372.1"/>
    <property type="molecule type" value="Genomic_DNA"/>
</dbReference>
<dbReference type="RefSeq" id="XP_058337286.1">
    <property type="nucleotide sequence ID" value="XM_058491944.1"/>
</dbReference>
<protein>
    <submittedName>
        <fullName evidence="1">Uncharacterized protein</fullName>
    </submittedName>
</protein>
<accession>A0AAD7XW82</accession>
<evidence type="ECO:0000313" key="2">
    <source>
        <dbReference type="Proteomes" id="UP001234581"/>
    </source>
</evidence>
<proteinExistence type="predicted"/>
<dbReference type="Proteomes" id="UP001234581">
    <property type="component" value="Unassembled WGS sequence"/>
</dbReference>
<evidence type="ECO:0000313" key="1">
    <source>
        <dbReference type="EMBL" id="KAJ8652372.1"/>
    </source>
</evidence>
<comment type="caution">
    <text evidence="1">The sequence shown here is derived from an EMBL/GenBank/DDBJ whole genome shotgun (WGS) entry which is preliminary data.</text>
</comment>
<gene>
    <name evidence="1" type="ORF">O0I10_011995</name>
</gene>